<dbReference type="CDD" id="cd07995">
    <property type="entry name" value="TPK"/>
    <property type="match status" value="1"/>
</dbReference>
<dbReference type="InterPro" id="IPR006282">
    <property type="entry name" value="Thi_PPkinase"/>
</dbReference>
<dbReference type="InterPro" id="IPR036371">
    <property type="entry name" value="TPK_B1-bd_sf"/>
</dbReference>
<dbReference type="WBParaSite" id="BXY_0156000.1">
    <property type="protein sequence ID" value="BXY_0156000.1"/>
    <property type="gene ID" value="BXY_0156000"/>
</dbReference>
<dbReference type="GO" id="GO:0005524">
    <property type="term" value="F:ATP binding"/>
    <property type="evidence" value="ECO:0007669"/>
    <property type="project" value="UniProtKB-KW"/>
</dbReference>
<reference evidence="7" key="2">
    <citation type="submission" date="2020-08" db="EMBL/GenBank/DDBJ databases">
        <authorList>
            <person name="Kikuchi T."/>
        </authorList>
    </citation>
    <scope>NUCLEOTIDE SEQUENCE</scope>
    <source>
        <strain evidence="6">Ka4C1</strain>
    </source>
</reference>
<dbReference type="GO" id="GO:0009229">
    <property type="term" value="P:thiamine diphosphate biosynthetic process"/>
    <property type="evidence" value="ECO:0007669"/>
    <property type="project" value="InterPro"/>
</dbReference>
<dbReference type="SUPFAM" id="SSF63999">
    <property type="entry name" value="Thiamin pyrophosphokinase, catalytic domain"/>
    <property type="match status" value="1"/>
</dbReference>
<dbReference type="Proteomes" id="UP000659654">
    <property type="component" value="Unassembled WGS sequence"/>
</dbReference>
<sequence>MELRPFDEFSRGENLAVVWVNSDSIKEAPNSWLKVWNSARERLCTDGAANTVMKLAIKGVAINPTVIAGDFDSITKEALQYFNEKCIIKHTPDQDFTDLSKTLTVITETTSYTRNQIKTVLILGGQSGRFDHTLSTLNSIICFQRSTKNSTSVYSVDSTNLTLIISTKSRISTDKEKITGKCGILPICQTETRVTTTGFRWNVTDEKFEYGGLISSCNEVVDGTLTIESTAPVVLTIELKSPNSFI</sequence>
<dbReference type="AlphaFoldDB" id="A0A1I7RLH5"/>
<evidence type="ECO:0000313" key="7">
    <source>
        <dbReference type="EMBL" id="CAG9082980.1"/>
    </source>
</evidence>
<dbReference type="GO" id="GO:0016301">
    <property type="term" value="F:kinase activity"/>
    <property type="evidence" value="ECO:0007669"/>
    <property type="project" value="UniProtKB-KW"/>
</dbReference>
<evidence type="ECO:0000313" key="8">
    <source>
        <dbReference type="Proteomes" id="UP000095284"/>
    </source>
</evidence>
<organism evidence="8 10">
    <name type="scientific">Bursaphelenchus xylophilus</name>
    <name type="common">Pinewood nematode worm</name>
    <name type="synonym">Aphelenchoides xylophilus</name>
    <dbReference type="NCBI Taxonomy" id="6326"/>
    <lineage>
        <taxon>Eukaryota</taxon>
        <taxon>Metazoa</taxon>
        <taxon>Ecdysozoa</taxon>
        <taxon>Nematoda</taxon>
        <taxon>Chromadorea</taxon>
        <taxon>Rhabditida</taxon>
        <taxon>Tylenchina</taxon>
        <taxon>Tylenchomorpha</taxon>
        <taxon>Aphelenchoidea</taxon>
        <taxon>Aphelenchoididae</taxon>
        <taxon>Bursaphelenchus</taxon>
    </lineage>
</organism>
<dbReference type="SUPFAM" id="SSF63862">
    <property type="entry name" value="Thiamin pyrophosphokinase, substrate-binding domain"/>
    <property type="match status" value="1"/>
</dbReference>
<dbReference type="NCBIfam" id="TIGR01378">
    <property type="entry name" value="thi_PPkinase"/>
    <property type="match status" value="1"/>
</dbReference>
<proteinExistence type="predicted"/>
<dbReference type="InterPro" id="IPR007373">
    <property type="entry name" value="Thiamin_PyroPKinase_B1-bd"/>
</dbReference>
<evidence type="ECO:0000256" key="4">
    <source>
        <dbReference type="ARBA" id="ARBA00022840"/>
    </source>
</evidence>
<dbReference type="Proteomes" id="UP000095284">
    <property type="component" value="Unplaced"/>
</dbReference>
<reference evidence="10" key="1">
    <citation type="submission" date="2016-11" db="UniProtKB">
        <authorList>
            <consortium name="WormBaseParasite"/>
        </authorList>
    </citation>
    <scope>IDENTIFICATION</scope>
</reference>
<keyword evidence="9" id="KW-1185">Reference proteome</keyword>
<evidence type="ECO:0000313" key="6">
    <source>
        <dbReference type="EMBL" id="CAD5208817.1"/>
    </source>
</evidence>
<dbReference type="GO" id="GO:0004788">
    <property type="term" value="F:thiamine diphosphokinase activity"/>
    <property type="evidence" value="ECO:0007669"/>
    <property type="project" value="InterPro"/>
</dbReference>
<dbReference type="PANTHER" id="PTHR13622:SF8">
    <property type="entry name" value="THIAMIN PYROPHOSPHOKINASE 1"/>
    <property type="match status" value="1"/>
</dbReference>
<dbReference type="Pfam" id="PF04263">
    <property type="entry name" value="TPK_catalytic"/>
    <property type="match status" value="1"/>
</dbReference>
<accession>A0A1I7RLH5</accession>
<name>A0A1I7RLH5_BURXY</name>
<dbReference type="SMR" id="A0A1I7RLH5"/>
<evidence type="ECO:0000256" key="1">
    <source>
        <dbReference type="ARBA" id="ARBA00022679"/>
    </source>
</evidence>
<evidence type="ECO:0000313" key="10">
    <source>
        <dbReference type="WBParaSite" id="BXY_0156000.1"/>
    </source>
</evidence>
<dbReference type="InterPro" id="IPR007371">
    <property type="entry name" value="TPK_catalytic"/>
</dbReference>
<dbReference type="GO" id="GO:0006772">
    <property type="term" value="P:thiamine metabolic process"/>
    <property type="evidence" value="ECO:0007669"/>
    <property type="project" value="InterPro"/>
</dbReference>
<keyword evidence="1" id="KW-0808">Transferase</keyword>
<dbReference type="Proteomes" id="UP000582659">
    <property type="component" value="Unassembled WGS sequence"/>
</dbReference>
<dbReference type="SMART" id="SM00983">
    <property type="entry name" value="TPK_B1_binding"/>
    <property type="match status" value="1"/>
</dbReference>
<evidence type="ECO:0000259" key="5">
    <source>
        <dbReference type="SMART" id="SM00983"/>
    </source>
</evidence>
<dbReference type="GO" id="GO:0030975">
    <property type="term" value="F:thiamine binding"/>
    <property type="evidence" value="ECO:0007669"/>
    <property type="project" value="InterPro"/>
</dbReference>
<dbReference type="eggNOG" id="KOG3153">
    <property type="taxonomic scope" value="Eukaryota"/>
</dbReference>
<feature type="domain" description="Thiamin pyrophosphokinase thiamin-binding" evidence="5">
    <location>
        <begin position="167"/>
        <end position="233"/>
    </location>
</feature>
<evidence type="ECO:0000256" key="3">
    <source>
        <dbReference type="ARBA" id="ARBA00022777"/>
    </source>
</evidence>
<keyword evidence="3" id="KW-0418">Kinase</keyword>
<keyword evidence="2" id="KW-0547">Nucleotide-binding</keyword>
<dbReference type="OrthoDB" id="25149at2759"/>
<protein>
    <submittedName>
        <fullName evidence="6">(pine wood nematode) hypothetical protein</fullName>
    </submittedName>
    <submittedName>
        <fullName evidence="10">TPK_B1_binding domain-containing protein</fullName>
    </submittedName>
</protein>
<dbReference type="EMBL" id="CAJFCV020000001">
    <property type="protein sequence ID" value="CAG9082980.1"/>
    <property type="molecule type" value="Genomic_DNA"/>
</dbReference>
<keyword evidence="4" id="KW-0067">ATP-binding</keyword>
<gene>
    <name evidence="6" type="ORF">BXYJ_LOCUS1053</name>
</gene>
<dbReference type="InterPro" id="IPR036759">
    <property type="entry name" value="TPK_catalytic_sf"/>
</dbReference>
<evidence type="ECO:0000256" key="2">
    <source>
        <dbReference type="ARBA" id="ARBA00022741"/>
    </source>
</evidence>
<dbReference type="Gene3D" id="3.40.50.10240">
    <property type="entry name" value="Thiamin pyrophosphokinase, catalytic domain"/>
    <property type="match status" value="1"/>
</dbReference>
<dbReference type="Pfam" id="PF04265">
    <property type="entry name" value="TPK_B1_binding"/>
    <property type="match status" value="1"/>
</dbReference>
<dbReference type="FunFam" id="2.60.120.320:FF:000001">
    <property type="entry name" value="Thiamine pyrophosphokinase"/>
    <property type="match status" value="1"/>
</dbReference>
<dbReference type="EMBL" id="CAJFDI010000001">
    <property type="protein sequence ID" value="CAD5208817.1"/>
    <property type="molecule type" value="Genomic_DNA"/>
</dbReference>
<dbReference type="PANTHER" id="PTHR13622">
    <property type="entry name" value="THIAMIN PYROPHOSPHOKINASE"/>
    <property type="match status" value="1"/>
</dbReference>
<evidence type="ECO:0000313" key="9">
    <source>
        <dbReference type="Proteomes" id="UP000659654"/>
    </source>
</evidence>